<organism evidence="2 3">
    <name type="scientific">Lepidopterella palustris CBS 459.81</name>
    <dbReference type="NCBI Taxonomy" id="1314670"/>
    <lineage>
        <taxon>Eukaryota</taxon>
        <taxon>Fungi</taxon>
        <taxon>Dikarya</taxon>
        <taxon>Ascomycota</taxon>
        <taxon>Pezizomycotina</taxon>
        <taxon>Dothideomycetes</taxon>
        <taxon>Pleosporomycetidae</taxon>
        <taxon>Mytilinidiales</taxon>
        <taxon>Argynnaceae</taxon>
        <taxon>Lepidopterella</taxon>
    </lineage>
</organism>
<reference evidence="2 3" key="1">
    <citation type="journal article" date="2016" name="Nat. Commun.">
        <title>Ectomycorrhizal ecology is imprinted in the genome of the dominant symbiotic fungus Cenococcum geophilum.</title>
        <authorList>
            <consortium name="DOE Joint Genome Institute"/>
            <person name="Peter M."/>
            <person name="Kohler A."/>
            <person name="Ohm R.A."/>
            <person name="Kuo A."/>
            <person name="Krutzmann J."/>
            <person name="Morin E."/>
            <person name="Arend M."/>
            <person name="Barry K.W."/>
            <person name="Binder M."/>
            <person name="Choi C."/>
            <person name="Clum A."/>
            <person name="Copeland A."/>
            <person name="Grisel N."/>
            <person name="Haridas S."/>
            <person name="Kipfer T."/>
            <person name="LaButti K."/>
            <person name="Lindquist E."/>
            <person name="Lipzen A."/>
            <person name="Maire R."/>
            <person name="Meier B."/>
            <person name="Mihaltcheva S."/>
            <person name="Molinier V."/>
            <person name="Murat C."/>
            <person name="Poggeler S."/>
            <person name="Quandt C.A."/>
            <person name="Sperisen C."/>
            <person name="Tritt A."/>
            <person name="Tisserant E."/>
            <person name="Crous P.W."/>
            <person name="Henrissat B."/>
            <person name="Nehls U."/>
            <person name="Egli S."/>
            <person name="Spatafora J.W."/>
            <person name="Grigoriev I.V."/>
            <person name="Martin F.M."/>
        </authorList>
    </citation>
    <scope>NUCLEOTIDE SEQUENCE [LARGE SCALE GENOMIC DNA]</scope>
    <source>
        <strain evidence="2 3">CBS 459.81</strain>
    </source>
</reference>
<protein>
    <submittedName>
        <fullName evidence="2">Uncharacterized protein</fullName>
    </submittedName>
</protein>
<accession>A0A8E2JFR4</accession>
<gene>
    <name evidence="2" type="ORF">K432DRAFT_381917</name>
</gene>
<feature type="transmembrane region" description="Helical" evidence="1">
    <location>
        <begin position="134"/>
        <end position="156"/>
    </location>
</feature>
<dbReference type="Proteomes" id="UP000250266">
    <property type="component" value="Unassembled WGS sequence"/>
</dbReference>
<dbReference type="AlphaFoldDB" id="A0A8E2JFR4"/>
<keyword evidence="1" id="KW-0472">Membrane</keyword>
<dbReference type="EMBL" id="KV744947">
    <property type="protein sequence ID" value="OCK80747.1"/>
    <property type="molecule type" value="Genomic_DNA"/>
</dbReference>
<feature type="transmembrane region" description="Helical" evidence="1">
    <location>
        <begin position="66"/>
        <end position="86"/>
    </location>
</feature>
<evidence type="ECO:0000313" key="2">
    <source>
        <dbReference type="EMBL" id="OCK80747.1"/>
    </source>
</evidence>
<name>A0A8E2JFR4_9PEZI</name>
<evidence type="ECO:0000256" key="1">
    <source>
        <dbReference type="SAM" id="Phobius"/>
    </source>
</evidence>
<keyword evidence="1" id="KW-0812">Transmembrane</keyword>
<evidence type="ECO:0000313" key="3">
    <source>
        <dbReference type="Proteomes" id="UP000250266"/>
    </source>
</evidence>
<feature type="transmembrane region" description="Helical" evidence="1">
    <location>
        <begin position="12"/>
        <end position="32"/>
    </location>
</feature>
<keyword evidence="1" id="KW-1133">Transmembrane helix</keyword>
<feature type="transmembrane region" description="Helical" evidence="1">
    <location>
        <begin position="92"/>
        <end position="113"/>
    </location>
</feature>
<sequence length="157" mass="16733">MPFLVTILTHTFPSLALSALSAYGLYISYLCISKLRQYEERSEKAAKWSNTAADQLYKTRATQTSAAVAVLVSFVTSTALGFGSVGPGFVGTVLRIGNVIAVVAAMVHVKGFWDGKAKVPFVEGYNEAIESTEELIMVLGYLAAGWGGFVLVGLLMG</sequence>
<dbReference type="OrthoDB" id="5405107at2759"/>
<proteinExistence type="predicted"/>
<keyword evidence="3" id="KW-1185">Reference proteome</keyword>